<keyword evidence="1" id="KW-0812">Transmembrane</keyword>
<dbReference type="Pfam" id="PF07596">
    <property type="entry name" value="SBP_bac_10"/>
    <property type="match status" value="1"/>
</dbReference>
<accession>A0A517S9W5</accession>
<dbReference type="InterPro" id="IPR027558">
    <property type="entry name" value="Pre_pil_HX9DG_C"/>
</dbReference>
<dbReference type="Proteomes" id="UP000315700">
    <property type="component" value="Chromosome"/>
</dbReference>
<dbReference type="SUPFAM" id="SSF54523">
    <property type="entry name" value="Pili subunits"/>
    <property type="match status" value="1"/>
</dbReference>
<dbReference type="NCBIfam" id="TIGR04294">
    <property type="entry name" value="pre_pil_HX9DG"/>
    <property type="match status" value="1"/>
</dbReference>
<organism evidence="3 4">
    <name type="scientific">Caulifigura coniformis</name>
    <dbReference type="NCBI Taxonomy" id="2527983"/>
    <lineage>
        <taxon>Bacteria</taxon>
        <taxon>Pseudomonadati</taxon>
        <taxon>Planctomycetota</taxon>
        <taxon>Planctomycetia</taxon>
        <taxon>Planctomycetales</taxon>
        <taxon>Planctomycetaceae</taxon>
        <taxon>Caulifigura</taxon>
    </lineage>
</organism>
<dbReference type="OrthoDB" id="241541at2"/>
<feature type="transmembrane region" description="Helical" evidence="1">
    <location>
        <begin position="12"/>
        <end position="36"/>
    </location>
</feature>
<dbReference type="InterPro" id="IPR012902">
    <property type="entry name" value="N_methyl_site"/>
</dbReference>
<proteinExistence type="predicted"/>
<sequence>MAPPLHRRNRVGFTLIELLVVIAIIAILIALLLPAVQQAREAARRTQCKNNMKQLGLAMHNYHDTFNSLPSRQGGPSWTAQNNILPVRFSPFVGLLPYFDEANRYNQIFTNGIFTWSGAANSGYIGPVSSFLCPSDGLLSGTGADRNAVYSPLNYGVGMGDNFNLNMNTATSDQNMRGLFGYNIYVRFNQITDGLSNTMAMSEIIVAPDSNQLGRAVGNNTTNPLACKATLVNRIYTSGTIIAQFRCHGQRWQDGRPGYCGINNILPPNNATCSSQASSGIYTAASRHVGGVHMLLTDGSARFVSENIDTGNLSLAPVTTGRSPYGVWGGLGTRDGGEVLGEF</sequence>
<keyword evidence="1" id="KW-1133">Transmembrane helix</keyword>
<evidence type="ECO:0000256" key="1">
    <source>
        <dbReference type="SAM" id="Phobius"/>
    </source>
</evidence>
<evidence type="ECO:0000313" key="4">
    <source>
        <dbReference type="Proteomes" id="UP000315700"/>
    </source>
</evidence>
<evidence type="ECO:0000259" key="2">
    <source>
        <dbReference type="Pfam" id="PF07596"/>
    </source>
</evidence>
<dbReference type="InterPro" id="IPR045584">
    <property type="entry name" value="Pilin-like"/>
</dbReference>
<protein>
    <submittedName>
        <fullName evidence="3">Type II secretion system protein G</fullName>
    </submittedName>
</protein>
<keyword evidence="1" id="KW-0472">Membrane</keyword>
<dbReference type="Gene3D" id="3.30.700.10">
    <property type="entry name" value="Glycoprotein, Type 4 Pilin"/>
    <property type="match status" value="1"/>
</dbReference>
<dbReference type="PANTHER" id="PTHR30093">
    <property type="entry name" value="GENERAL SECRETION PATHWAY PROTEIN G"/>
    <property type="match status" value="1"/>
</dbReference>
<dbReference type="InterPro" id="IPR011453">
    <property type="entry name" value="DUF1559"/>
</dbReference>
<dbReference type="InParanoid" id="A0A517S9W5"/>
<dbReference type="NCBIfam" id="TIGR02532">
    <property type="entry name" value="IV_pilin_GFxxxE"/>
    <property type="match status" value="1"/>
</dbReference>
<evidence type="ECO:0000313" key="3">
    <source>
        <dbReference type="EMBL" id="QDT52920.1"/>
    </source>
</evidence>
<dbReference type="EMBL" id="CP036271">
    <property type="protein sequence ID" value="QDT52920.1"/>
    <property type="molecule type" value="Genomic_DNA"/>
</dbReference>
<dbReference type="AlphaFoldDB" id="A0A517S9W5"/>
<dbReference type="KEGG" id="ccos:Pan44_09330"/>
<gene>
    <name evidence="3" type="primary">xcpT_11</name>
    <name evidence="3" type="ORF">Pan44_09330</name>
</gene>
<dbReference type="Pfam" id="PF07963">
    <property type="entry name" value="N_methyl"/>
    <property type="match status" value="1"/>
</dbReference>
<name>A0A517S9W5_9PLAN</name>
<dbReference type="RefSeq" id="WP_145027679.1">
    <property type="nucleotide sequence ID" value="NZ_CP036271.1"/>
</dbReference>
<dbReference type="PANTHER" id="PTHR30093:SF2">
    <property type="entry name" value="TYPE II SECRETION SYSTEM PROTEIN H"/>
    <property type="match status" value="1"/>
</dbReference>
<reference evidence="3 4" key="1">
    <citation type="submission" date="2019-02" db="EMBL/GenBank/DDBJ databases">
        <title>Deep-cultivation of Planctomycetes and their phenomic and genomic characterization uncovers novel biology.</title>
        <authorList>
            <person name="Wiegand S."/>
            <person name="Jogler M."/>
            <person name="Boedeker C."/>
            <person name="Pinto D."/>
            <person name="Vollmers J."/>
            <person name="Rivas-Marin E."/>
            <person name="Kohn T."/>
            <person name="Peeters S.H."/>
            <person name="Heuer A."/>
            <person name="Rast P."/>
            <person name="Oberbeckmann S."/>
            <person name="Bunk B."/>
            <person name="Jeske O."/>
            <person name="Meyerdierks A."/>
            <person name="Storesund J.E."/>
            <person name="Kallscheuer N."/>
            <person name="Luecker S."/>
            <person name="Lage O.M."/>
            <person name="Pohl T."/>
            <person name="Merkel B.J."/>
            <person name="Hornburger P."/>
            <person name="Mueller R.-W."/>
            <person name="Bruemmer F."/>
            <person name="Labrenz M."/>
            <person name="Spormann A.M."/>
            <person name="Op den Camp H."/>
            <person name="Overmann J."/>
            <person name="Amann R."/>
            <person name="Jetten M.S.M."/>
            <person name="Mascher T."/>
            <person name="Medema M.H."/>
            <person name="Devos D.P."/>
            <person name="Kaster A.-K."/>
            <person name="Ovreas L."/>
            <person name="Rohde M."/>
            <person name="Galperin M.Y."/>
            <person name="Jogler C."/>
        </authorList>
    </citation>
    <scope>NUCLEOTIDE SEQUENCE [LARGE SCALE GENOMIC DNA]</scope>
    <source>
        <strain evidence="3 4">Pan44</strain>
    </source>
</reference>
<feature type="domain" description="DUF1559" evidence="2">
    <location>
        <begin position="37"/>
        <end position="310"/>
    </location>
</feature>
<keyword evidence="4" id="KW-1185">Reference proteome</keyword>